<comment type="caution">
    <text evidence="2">The sequence shown here is derived from an EMBL/GenBank/DDBJ whole genome shotgun (WGS) entry which is preliminary data.</text>
</comment>
<gene>
    <name evidence="2" type="ORF">Ddye_020910</name>
</gene>
<feature type="compositionally biased region" description="Polar residues" evidence="1">
    <location>
        <begin position="1"/>
        <end position="17"/>
    </location>
</feature>
<dbReference type="AlphaFoldDB" id="A0AAD9U1N8"/>
<protein>
    <submittedName>
        <fullName evidence="2">Uncharacterized protein</fullName>
    </submittedName>
</protein>
<reference evidence="2" key="1">
    <citation type="journal article" date="2023" name="Plant J.">
        <title>Genome sequences and population genomics provide insights into the demographic history, inbreeding, and mutation load of two 'living fossil' tree species of Dipteronia.</title>
        <authorList>
            <person name="Feng Y."/>
            <person name="Comes H.P."/>
            <person name="Chen J."/>
            <person name="Zhu S."/>
            <person name="Lu R."/>
            <person name="Zhang X."/>
            <person name="Li P."/>
            <person name="Qiu J."/>
            <person name="Olsen K.M."/>
            <person name="Qiu Y."/>
        </authorList>
    </citation>
    <scope>NUCLEOTIDE SEQUENCE</scope>
    <source>
        <strain evidence="2">KIB01</strain>
    </source>
</reference>
<dbReference type="Proteomes" id="UP001280121">
    <property type="component" value="Unassembled WGS sequence"/>
</dbReference>
<keyword evidence="3" id="KW-1185">Reference proteome</keyword>
<name>A0AAD9U1N8_9ROSI</name>
<accession>A0AAD9U1N8</accession>
<feature type="region of interest" description="Disordered" evidence="1">
    <location>
        <begin position="1"/>
        <end position="39"/>
    </location>
</feature>
<organism evidence="2 3">
    <name type="scientific">Dipteronia dyeriana</name>
    <dbReference type="NCBI Taxonomy" id="168575"/>
    <lineage>
        <taxon>Eukaryota</taxon>
        <taxon>Viridiplantae</taxon>
        <taxon>Streptophyta</taxon>
        <taxon>Embryophyta</taxon>
        <taxon>Tracheophyta</taxon>
        <taxon>Spermatophyta</taxon>
        <taxon>Magnoliopsida</taxon>
        <taxon>eudicotyledons</taxon>
        <taxon>Gunneridae</taxon>
        <taxon>Pentapetalae</taxon>
        <taxon>rosids</taxon>
        <taxon>malvids</taxon>
        <taxon>Sapindales</taxon>
        <taxon>Sapindaceae</taxon>
        <taxon>Hippocastanoideae</taxon>
        <taxon>Acereae</taxon>
        <taxon>Dipteronia</taxon>
    </lineage>
</organism>
<dbReference type="EMBL" id="JANJYI010000006">
    <property type="protein sequence ID" value="KAK2645715.1"/>
    <property type="molecule type" value="Genomic_DNA"/>
</dbReference>
<evidence type="ECO:0000313" key="3">
    <source>
        <dbReference type="Proteomes" id="UP001280121"/>
    </source>
</evidence>
<evidence type="ECO:0000313" key="2">
    <source>
        <dbReference type="EMBL" id="KAK2645715.1"/>
    </source>
</evidence>
<proteinExistence type="predicted"/>
<evidence type="ECO:0000256" key="1">
    <source>
        <dbReference type="SAM" id="MobiDB-lite"/>
    </source>
</evidence>
<sequence>MYPHFYSSTKPYSSSLQPKKPVKKSSATQKKKQPMLDQYKPVLYTSLQTSSFSESASSESSQSSWETNTAISYHQSDTDVVTDLTQIAGEVPSVTNIESIFSEQENVNQDTTFMLKDSDSVSISEFFDSSNTDTVLESYQAPRTEPQSGPQVPIQILSEKYSKLVNAIVYFDTDSHNTMMNPKLLPAKAWKSYVCYFKAADGQIFTINLVSKNKIDIKIFPSYTLWVRVIGIPLPDKDILIA</sequence>